<evidence type="ECO:0000313" key="3">
    <source>
        <dbReference type="Proteomes" id="UP000324222"/>
    </source>
</evidence>
<dbReference type="EMBL" id="VSRR010023622">
    <property type="protein sequence ID" value="MPC65635.1"/>
    <property type="molecule type" value="Genomic_DNA"/>
</dbReference>
<keyword evidence="3" id="KW-1185">Reference proteome</keyword>
<dbReference type="AlphaFoldDB" id="A0A5B7H7K3"/>
<proteinExistence type="predicted"/>
<name>A0A5B7H7K3_PORTR</name>
<protein>
    <submittedName>
        <fullName evidence="2">Uncharacterized protein</fullName>
    </submittedName>
</protein>
<gene>
    <name evidence="2" type="ORF">E2C01_059773</name>
</gene>
<dbReference type="Proteomes" id="UP000324222">
    <property type="component" value="Unassembled WGS sequence"/>
</dbReference>
<feature type="region of interest" description="Disordered" evidence="1">
    <location>
        <begin position="51"/>
        <end position="72"/>
    </location>
</feature>
<organism evidence="2 3">
    <name type="scientific">Portunus trituberculatus</name>
    <name type="common">Swimming crab</name>
    <name type="synonym">Neptunus trituberculatus</name>
    <dbReference type="NCBI Taxonomy" id="210409"/>
    <lineage>
        <taxon>Eukaryota</taxon>
        <taxon>Metazoa</taxon>
        <taxon>Ecdysozoa</taxon>
        <taxon>Arthropoda</taxon>
        <taxon>Crustacea</taxon>
        <taxon>Multicrustacea</taxon>
        <taxon>Malacostraca</taxon>
        <taxon>Eumalacostraca</taxon>
        <taxon>Eucarida</taxon>
        <taxon>Decapoda</taxon>
        <taxon>Pleocyemata</taxon>
        <taxon>Brachyura</taxon>
        <taxon>Eubrachyura</taxon>
        <taxon>Portunoidea</taxon>
        <taxon>Portunidae</taxon>
        <taxon>Portuninae</taxon>
        <taxon>Portunus</taxon>
    </lineage>
</organism>
<reference evidence="2 3" key="1">
    <citation type="submission" date="2019-05" db="EMBL/GenBank/DDBJ databases">
        <title>Another draft genome of Portunus trituberculatus and its Hox gene families provides insights of decapod evolution.</title>
        <authorList>
            <person name="Jeong J.-H."/>
            <person name="Song I."/>
            <person name="Kim S."/>
            <person name="Choi T."/>
            <person name="Kim D."/>
            <person name="Ryu S."/>
            <person name="Kim W."/>
        </authorList>
    </citation>
    <scope>NUCLEOTIDE SEQUENCE [LARGE SCALE GENOMIC DNA]</scope>
    <source>
        <tissue evidence="2">Muscle</tissue>
    </source>
</reference>
<accession>A0A5B7H7K3</accession>
<sequence>MRHSGAQCDSAPTSSWHYAAHRRCSPEDQLICAFASTIPKSVHNIPKYQSQYTQRKGESGMAVSNKNKHDVG</sequence>
<evidence type="ECO:0000313" key="2">
    <source>
        <dbReference type="EMBL" id="MPC65635.1"/>
    </source>
</evidence>
<evidence type="ECO:0000256" key="1">
    <source>
        <dbReference type="SAM" id="MobiDB-lite"/>
    </source>
</evidence>
<comment type="caution">
    <text evidence="2">The sequence shown here is derived from an EMBL/GenBank/DDBJ whole genome shotgun (WGS) entry which is preliminary data.</text>
</comment>